<gene>
    <name evidence="1" type="primary">RvY_16154-1</name>
    <name evidence="1" type="synonym">RvY_16154.1</name>
    <name evidence="1" type="ORF">RvY_16154</name>
</gene>
<name>A0A1D1W0F0_RAMVA</name>
<reference evidence="1 2" key="1">
    <citation type="journal article" date="2016" name="Nat. Commun.">
        <title>Extremotolerant tardigrade genome and improved radiotolerance of human cultured cells by tardigrade-unique protein.</title>
        <authorList>
            <person name="Hashimoto T."/>
            <person name="Horikawa D.D."/>
            <person name="Saito Y."/>
            <person name="Kuwahara H."/>
            <person name="Kozuka-Hata H."/>
            <person name="Shin-I T."/>
            <person name="Minakuchi Y."/>
            <person name="Ohishi K."/>
            <person name="Motoyama A."/>
            <person name="Aizu T."/>
            <person name="Enomoto A."/>
            <person name="Kondo K."/>
            <person name="Tanaka S."/>
            <person name="Hara Y."/>
            <person name="Koshikawa S."/>
            <person name="Sagara H."/>
            <person name="Miura T."/>
            <person name="Yokobori S."/>
            <person name="Miyagawa K."/>
            <person name="Suzuki Y."/>
            <person name="Kubo T."/>
            <person name="Oyama M."/>
            <person name="Kohara Y."/>
            <person name="Fujiyama A."/>
            <person name="Arakawa K."/>
            <person name="Katayama T."/>
            <person name="Toyoda A."/>
            <person name="Kunieda T."/>
        </authorList>
    </citation>
    <scope>NUCLEOTIDE SEQUENCE [LARGE SCALE GENOMIC DNA]</scope>
    <source>
        <strain evidence="1 2">YOKOZUNA-1</strain>
    </source>
</reference>
<evidence type="ECO:0000313" key="1">
    <source>
        <dbReference type="EMBL" id="GAV06123.1"/>
    </source>
</evidence>
<dbReference type="Proteomes" id="UP000186922">
    <property type="component" value="Unassembled WGS sequence"/>
</dbReference>
<accession>A0A1D1W0F0</accession>
<proteinExistence type="predicted"/>
<protein>
    <submittedName>
        <fullName evidence="1">Uncharacterized protein</fullName>
    </submittedName>
</protein>
<keyword evidence="2" id="KW-1185">Reference proteome</keyword>
<dbReference type="AlphaFoldDB" id="A0A1D1W0F0"/>
<sequence>MAPVTIFAQTAEDMKKFANCRFSEQWRHGGMLASSLRGFQADVKQIVVCVSLCEIGMH</sequence>
<comment type="caution">
    <text evidence="1">The sequence shown here is derived from an EMBL/GenBank/DDBJ whole genome shotgun (WGS) entry which is preliminary data.</text>
</comment>
<evidence type="ECO:0000313" key="2">
    <source>
        <dbReference type="Proteomes" id="UP000186922"/>
    </source>
</evidence>
<organism evidence="1 2">
    <name type="scientific">Ramazzottius varieornatus</name>
    <name type="common">Water bear</name>
    <name type="synonym">Tardigrade</name>
    <dbReference type="NCBI Taxonomy" id="947166"/>
    <lineage>
        <taxon>Eukaryota</taxon>
        <taxon>Metazoa</taxon>
        <taxon>Ecdysozoa</taxon>
        <taxon>Tardigrada</taxon>
        <taxon>Eutardigrada</taxon>
        <taxon>Parachela</taxon>
        <taxon>Hypsibioidea</taxon>
        <taxon>Ramazzottiidae</taxon>
        <taxon>Ramazzottius</taxon>
    </lineage>
</organism>
<dbReference type="EMBL" id="BDGG01000013">
    <property type="protein sequence ID" value="GAV06123.1"/>
    <property type="molecule type" value="Genomic_DNA"/>
</dbReference>